<dbReference type="Pfam" id="PF14081">
    <property type="entry name" value="DUF4262"/>
    <property type="match status" value="1"/>
</dbReference>
<name>A0ABV7MBT4_9PROT</name>
<protein>
    <submittedName>
        <fullName evidence="2">DUF4262 domain-containing protein</fullName>
    </submittedName>
</protein>
<dbReference type="InterPro" id="IPR025358">
    <property type="entry name" value="DUF4262"/>
</dbReference>
<proteinExistence type="predicted"/>
<keyword evidence="3" id="KW-1185">Reference proteome</keyword>
<dbReference type="EMBL" id="JBHRVA010000002">
    <property type="protein sequence ID" value="MFC3301806.1"/>
    <property type="molecule type" value="Genomic_DNA"/>
</dbReference>
<feature type="region of interest" description="Disordered" evidence="1">
    <location>
        <begin position="1"/>
        <end position="28"/>
    </location>
</feature>
<evidence type="ECO:0000256" key="1">
    <source>
        <dbReference type="SAM" id="MobiDB-lite"/>
    </source>
</evidence>
<dbReference type="Proteomes" id="UP001595607">
    <property type="component" value="Unassembled WGS sequence"/>
</dbReference>
<organism evidence="2 3">
    <name type="scientific">Parvularcula lutaonensis</name>
    <dbReference type="NCBI Taxonomy" id="491923"/>
    <lineage>
        <taxon>Bacteria</taxon>
        <taxon>Pseudomonadati</taxon>
        <taxon>Pseudomonadota</taxon>
        <taxon>Alphaproteobacteria</taxon>
        <taxon>Parvularculales</taxon>
        <taxon>Parvularculaceae</taxon>
        <taxon>Parvularcula</taxon>
    </lineage>
</organism>
<evidence type="ECO:0000313" key="3">
    <source>
        <dbReference type="Proteomes" id="UP001595607"/>
    </source>
</evidence>
<reference evidence="3" key="1">
    <citation type="journal article" date="2019" name="Int. J. Syst. Evol. Microbiol.">
        <title>The Global Catalogue of Microorganisms (GCM) 10K type strain sequencing project: providing services to taxonomists for standard genome sequencing and annotation.</title>
        <authorList>
            <consortium name="The Broad Institute Genomics Platform"/>
            <consortium name="The Broad Institute Genome Sequencing Center for Infectious Disease"/>
            <person name="Wu L."/>
            <person name="Ma J."/>
        </authorList>
    </citation>
    <scope>NUCLEOTIDE SEQUENCE [LARGE SCALE GENOMIC DNA]</scope>
    <source>
        <strain evidence="3">KCTC 22245</strain>
    </source>
</reference>
<comment type="caution">
    <text evidence="2">The sequence shown here is derived from an EMBL/GenBank/DDBJ whole genome shotgun (WGS) entry which is preliminary data.</text>
</comment>
<sequence length="187" mass="20366">MADAEGPSQGKGLGRRRGAGAGSGSALSSDLTEMDLKCIEDVHEHGWQALSVSGDQNGPGFTYSIGWPVTVNQPDVLVFGLPSELAHALLSDLFSRLKNGLKLSHGDCIAELIKGYDCAFREIHPSRYAGHVNYSLWYCKWAGLERSTYRAMQMFWPEKGTGFFPWEDGSGDAITAAQPDHSQARCN</sequence>
<gene>
    <name evidence="2" type="ORF">ACFONP_03590</name>
</gene>
<accession>A0ABV7MBT4</accession>
<evidence type="ECO:0000313" key="2">
    <source>
        <dbReference type="EMBL" id="MFC3301806.1"/>
    </source>
</evidence>
<dbReference type="RefSeq" id="WP_229786078.1">
    <property type="nucleotide sequence ID" value="NZ_BMXU01000001.1"/>
</dbReference>